<proteinExistence type="predicted"/>
<dbReference type="Proteomes" id="UP001303695">
    <property type="component" value="Segment"/>
</dbReference>
<reference evidence="2 3" key="1">
    <citation type="journal article" date="2023" name="Nat. Microbiol.">
        <title>A compendium of viruses from methanogenic archaea reveals their diversity and adaptations to the gut environment.</title>
        <authorList>
            <person name="Medvedeva S."/>
            <person name="Borrel G."/>
            <person name="Krupovic M."/>
            <person name="Gribaldo S."/>
        </authorList>
    </citation>
    <scope>NUCLEOTIDE SEQUENCE [LARGE SCALE GENOMIC DNA]</scope>
</reference>
<protein>
    <submittedName>
        <fullName evidence="2">Uncharacterized protein</fullName>
    </submittedName>
</protein>
<dbReference type="EMBL" id="BK063678">
    <property type="protein sequence ID" value="DBA35465.1"/>
    <property type="molecule type" value="Genomic_DNA"/>
</dbReference>
<evidence type="ECO:0000256" key="1">
    <source>
        <dbReference type="SAM" id="Coils"/>
    </source>
</evidence>
<feature type="coiled-coil region" evidence="1">
    <location>
        <begin position="25"/>
        <end position="73"/>
    </location>
</feature>
<name>A0AA86XK85_9CAUD</name>
<keyword evidence="1" id="KW-0175">Coiled coil</keyword>
<organism evidence="2 3">
    <name type="scientific">Caudoviricetes sp. vir249</name>
    <dbReference type="NCBI Taxonomy" id="3068355"/>
    <lineage>
        <taxon>Viruses</taxon>
        <taxon>Duplodnaviria</taxon>
        <taxon>Heunggongvirae</taxon>
        <taxon>Uroviricota</taxon>
        <taxon>Caudoviricetes</taxon>
    </lineage>
</organism>
<keyword evidence="3" id="KW-1185">Reference proteome</keyword>
<accession>A0AA86XK85</accession>
<evidence type="ECO:0000313" key="2">
    <source>
        <dbReference type="EMBL" id="DBA35465.1"/>
    </source>
</evidence>
<gene>
    <name evidence="2" type="ORF">vir249_00020</name>
</gene>
<evidence type="ECO:0000313" key="3">
    <source>
        <dbReference type="Proteomes" id="UP001303695"/>
    </source>
</evidence>
<dbReference type="RefSeq" id="YP_013605245.1">
    <property type="nucleotide sequence ID" value="NC_133254.1"/>
</dbReference>
<dbReference type="GeneID" id="300198885"/>
<sequence>MSFNARKINFCGKERKFKRCPNRTVKDFQKRIENIQEELEPLTDKNREFQFASQEINDEIETINKHIELLEKLDEPTDEEIRQSLDLNQSKVQLQKELHKLINDNELSMRNEKDFFKDIDKKLMDTYAEFATLIFDKFEFEEFEEEADSTDLVIAPRLSELYRLCTSGAKQAEVDKVYRNIIKDNIESSFQS</sequence>